<evidence type="ECO:0000256" key="4">
    <source>
        <dbReference type="ARBA" id="ARBA00022840"/>
    </source>
</evidence>
<dbReference type="InterPro" id="IPR003593">
    <property type="entry name" value="AAA+_ATPase"/>
</dbReference>
<feature type="transmembrane region" description="Helical" evidence="8">
    <location>
        <begin position="60"/>
        <end position="78"/>
    </location>
</feature>
<sequence length="658" mass="71706">MPPIHQLLWQLIRYAQRLYWVDTLLWLFILGLPAVPGILIRGFFDSLTDHAHLGWSPWGWIGLLLATGLARVVAIFTGRITKTQHRFLISGLVRHNLLVELLKRPGAELATGGANGRNTSPGEILSYFRDDAFQIEDTVVGTNEIFAAGVFAVGSVALLLSVNPTMTLLVFLPLCAIATLAQRAEHRLKRYRRASRQATQQVTGLIGEMFTAVQAVKVAGAEPRMLEELQDRCDRRRRLMVRDQVFSAILDSGFESIVSLGTGLILLLASQSLGTQGTLTVGDFALFVYYLSFVTYFLAFFGGFLATTKQSEVSFERMAGLIGAGEEARGRGGESNPNEIVESQPPSDPPTQRPTFPLTQPHPLYLKPILGFQPPLPSPLPATASESLQALRVEGLTYYYPGSANGITDISFTLQRGSLVVITGRIGSGKTTLLRVLLGLLPKQSGSIFWNGQPVDDPANVLVPPRAAYTPQIPQLFSTSLRENLLLGLDAANASADLESAIATAVFDQDVATMPDGLDTLIGTRGVRLSGGQKQRAAAARMLLRQPELLVFDDLSSALDVETEQRLWARLLGSSSRGGEWGSGGVMEGGSHRATPLPHHPVTPALQPTLLIVSHRRAVLNQADWVMLLEAGNVTFSGKPVEFWHQCPGFWQDLDSHR</sequence>
<dbReference type="PANTHER" id="PTHR24221:SF423">
    <property type="entry name" value="ABC TRANSPORTER"/>
    <property type="match status" value="1"/>
</dbReference>
<dbReference type="InterPro" id="IPR027417">
    <property type="entry name" value="P-loop_NTPase"/>
</dbReference>
<dbReference type="GO" id="GO:0140359">
    <property type="term" value="F:ABC-type transporter activity"/>
    <property type="evidence" value="ECO:0007669"/>
    <property type="project" value="InterPro"/>
</dbReference>
<keyword evidence="6 8" id="KW-0472">Membrane</keyword>
<protein>
    <submittedName>
        <fullName evidence="11">ABC-type multidrug transport system</fullName>
    </submittedName>
</protein>
<keyword evidence="12" id="KW-1185">Reference proteome</keyword>
<organism evidence="11 12">
    <name type="scientific">Halomicronema hongdechloris C2206</name>
    <dbReference type="NCBI Taxonomy" id="1641165"/>
    <lineage>
        <taxon>Bacteria</taxon>
        <taxon>Bacillati</taxon>
        <taxon>Cyanobacteriota</taxon>
        <taxon>Cyanophyceae</taxon>
        <taxon>Nodosilineales</taxon>
        <taxon>Nodosilineaceae</taxon>
        <taxon>Halomicronema</taxon>
    </lineage>
</organism>
<dbReference type="OrthoDB" id="9762778at2"/>
<evidence type="ECO:0000313" key="12">
    <source>
        <dbReference type="Proteomes" id="UP000191901"/>
    </source>
</evidence>
<dbReference type="PROSITE" id="PS50893">
    <property type="entry name" value="ABC_TRANSPORTER_2"/>
    <property type="match status" value="1"/>
</dbReference>
<dbReference type="InterPro" id="IPR003439">
    <property type="entry name" value="ABC_transporter-like_ATP-bd"/>
</dbReference>
<dbReference type="SUPFAM" id="SSF52540">
    <property type="entry name" value="P-loop containing nucleoside triphosphate hydrolases"/>
    <property type="match status" value="1"/>
</dbReference>
<feature type="transmembrane region" description="Helical" evidence="8">
    <location>
        <begin position="20"/>
        <end position="40"/>
    </location>
</feature>
<dbReference type="AlphaFoldDB" id="A0A1Z3HN50"/>
<dbReference type="Gene3D" id="3.40.50.300">
    <property type="entry name" value="P-loop containing nucleotide triphosphate hydrolases"/>
    <property type="match status" value="1"/>
</dbReference>
<dbReference type="Gene3D" id="1.20.1560.10">
    <property type="entry name" value="ABC transporter type 1, transmembrane domain"/>
    <property type="match status" value="1"/>
</dbReference>
<dbReference type="EMBL" id="CP021983">
    <property type="protein sequence ID" value="ASC71744.1"/>
    <property type="molecule type" value="Genomic_DNA"/>
</dbReference>
<dbReference type="GO" id="GO:0016887">
    <property type="term" value="F:ATP hydrolysis activity"/>
    <property type="evidence" value="ECO:0007669"/>
    <property type="project" value="InterPro"/>
</dbReference>
<dbReference type="Pfam" id="PF00664">
    <property type="entry name" value="ABC_membrane"/>
    <property type="match status" value="1"/>
</dbReference>
<feature type="transmembrane region" description="Helical" evidence="8">
    <location>
        <begin position="168"/>
        <end position="184"/>
    </location>
</feature>
<dbReference type="InterPro" id="IPR039421">
    <property type="entry name" value="Type_1_exporter"/>
</dbReference>
<evidence type="ECO:0000256" key="8">
    <source>
        <dbReference type="SAM" id="Phobius"/>
    </source>
</evidence>
<dbReference type="GO" id="GO:0005886">
    <property type="term" value="C:plasma membrane"/>
    <property type="evidence" value="ECO:0007669"/>
    <property type="project" value="UniProtKB-SubCell"/>
</dbReference>
<dbReference type="PROSITE" id="PS50929">
    <property type="entry name" value="ABC_TM1F"/>
    <property type="match status" value="1"/>
</dbReference>
<dbReference type="InterPro" id="IPR011527">
    <property type="entry name" value="ABC1_TM_dom"/>
</dbReference>
<keyword evidence="3" id="KW-0547">Nucleotide-binding</keyword>
<dbReference type="KEGG" id="hhg:XM38_026980"/>
<dbReference type="STRING" id="1641165.XM38_14205"/>
<dbReference type="RefSeq" id="WP_088430056.1">
    <property type="nucleotide sequence ID" value="NZ_CP021983.2"/>
</dbReference>
<comment type="subcellular location">
    <subcellularLocation>
        <location evidence="1">Cell membrane</location>
        <topology evidence="1">Multi-pass membrane protein</topology>
    </subcellularLocation>
</comment>
<evidence type="ECO:0000259" key="9">
    <source>
        <dbReference type="PROSITE" id="PS50893"/>
    </source>
</evidence>
<feature type="transmembrane region" description="Helical" evidence="8">
    <location>
        <begin position="245"/>
        <end position="267"/>
    </location>
</feature>
<proteinExistence type="predicted"/>
<dbReference type="PANTHER" id="PTHR24221">
    <property type="entry name" value="ATP-BINDING CASSETTE SUB-FAMILY B"/>
    <property type="match status" value="1"/>
</dbReference>
<dbReference type="InterPro" id="IPR036640">
    <property type="entry name" value="ABC1_TM_sf"/>
</dbReference>
<evidence type="ECO:0000256" key="6">
    <source>
        <dbReference type="ARBA" id="ARBA00023136"/>
    </source>
</evidence>
<feature type="region of interest" description="Disordered" evidence="7">
    <location>
        <begin position="326"/>
        <end position="358"/>
    </location>
</feature>
<evidence type="ECO:0000313" key="11">
    <source>
        <dbReference type="EMBL" id="ASC71744.1"/>
    </source>
</evidence>
<feature type="transmembrane region" description="Helical" evidence="8">
    <location>
        <begin position="145"/>
        <end position="162"/>
    </location>
</feature>
<feature type="transmembrane region" description="Helical" evidence="8">
    <location>
        <begin position="287"/>
        <end position="308"/>
    </location>
</feature>
<keyword evidence="4" id="KW-0067">ATP-binding</keyword>
<accession>A0A1Z3HN50</accession>
<dbReference type="GO" id="GO:0005524">
    <property type="term" value="F:ATP binding"/>
    <property type="evidence" value="ECO:0007669"/>
    <property type="project" value="UniProtKB-KW"/>
</dbReference>
<evidence type="ECO:0000256" key="7">
    <source>
        <dbReference type="SAM" id="MobiDB-lite"/>
    </source>
</evidence>
<dbReference type="Proteomes" id="UP000191901">
    <property type="component" value="Chromosome"/>
</dbReference>
<reference evidence="11 12" key="1">
    <citation type="journal article" date="2016" name="Biochim. Biophys. Acta">
        <title>Characterization of red-shifted phycobilisomes isolated from the chlorophyll f-containing cyanobacterium Halomicronema hongdechloris.</title>
        <authorList>
            <person name="Li Y."/>
            <person name="Lin Y."/>
            <person name="Garvey C.J."/>
            <person name="Birch D."/>
            <person name="Corkery R.W."/>
            <person name="Loughlin P.C."/>
            <person name="Scheer H."/>
            <person name="Willows R.D."/>
            <person name="Chen M."/>
        </authorList>
    </citation>
    <scope>NUCLEOTIDE SEQUENCE [LARGE SCALE GENOMIC DNA]</scope>
    <source>
        <strain evidence="11 12">C2206</strain>
    </source>
</reference>
<evidence type="ECO:0000256" key="3">
    <source>
        <dbReference type="ARBA" id="ARBA00022741"/>
    </source>
</evidence>
<dbReference type="CDD" id="cd07346">
    <property type="entry name" value="ABC_6TM_exporters"/>
    <property type="match status" value="1"/>
</dbReference>
<dbReference type="SMART" id="SM00382">
    <property type="entry name" value="AAA"/>
    <property type="match status" value="1"/>
</dbReference>
<keyword evidence="2 8" id="KW-0812">Transmembrane</keyword>
<dbReference type="SUPFAM" id="SSF90123">
    <property type="entry name" value="ABC transporter transmembrane region"/>
    <property type="match status" value="1"/>
</dbReference>
<evidence type="ECO:0000256" key="1">
    <source>
        <dbReference type="ARBA" id="ARBA00004651"/>
    </source>
</evidence>
<name>A0A1Z3HN50_9CYAN</name>
<dbReference type="Pfam" id="PF00005">
    <property type="entry name" value="ABC_tran"/>
    <property type="match status" value="1"/>
</dbReference>
<gene>
    <name evidence="11" type="ORF">XM38_026980</name>
</gene>
<keyword evidence="5 8" id="KW-1133">Transmembrane helix</keyword>
<evidence type="ECO:0000259" key="10">
    <source>
        <dbReference type="PROSITE" id="PS50929"/>
    </source>
</evidence>
<evidence type="ECO:0000256" key="5">
    <source>
        <dbReference type="ARBA" id="ARBA00022989"/>
    </source>
</evidence>
<evidence type="ECO:0000256" key="2">
    <source>
        <dbReference type="ARBA" id="ARBA00022692"/>
    </source>
</evidence>
<feature type="domain" description="ABC transporter" evidence="9">
    <location>
        <begin position="391"/>
        <end position="656"/>
    </location>
</feature>
<feature type="domain" description="ABC transmembrane type-1" evidence="10">
    <location>
        <begin position="20"/>
        <end position="310"/>
    </location>
</feature>